<accession>A0ABT2EYR4</accession>
<proteinExistence type="predicted"/>
<evidence type="ECO:0000313" key="1">
    <source>
        <dbReference type="EMBL" id="MCS3922869.1"/>
    </source>
</evidence>
<dbReference type="EMBL" id="JANUCQ010000005">
    <property type="protein sequence ID" value="MCS3922869.1"/>
    <property type="molecule type" value="Genomic_DNA"/>
</dbReference>
<name>A0ABT2EYR4_METVO</name>
<evidence type="ECO:0000313" key="2">
    <source>
        <dbReference type="Proteomes" id="UP001140258"/>
    </source>
</evidence>
<sequence length="342" mass="38119">MVEKPKNATNDTANSKKRVIVVVNKYWECDPVCWVLTNSYLTDECNYTDKKYIIDLDVENSLTLLTYPTYGSAKPFEGSGTIPRMVFETEKRNIEVWCISDLLSNSGSELQSSSEEKMKLLPQIYEYEYLGEKLDIEMVIAVGTASAGPCVTSDSPFGTDNINGAVIIGSNVFMHDGWEQGSLSKFECDCWGQIMPSCSNDYIRELEEVDFKNYKGLMLSPPNNPSTVETPVYVSENYVALGSVNVTNYNSYSTKDKETAKTFFENYPGSHDGVSLETTHCLIYLAAKDYLCSNPPFMFVSGIVDRFLCFDSDVDPTPYAQNVSGAHNAGVTVAYIISQLEK</sequence>
<reference evidence="1" key="1">
    <citation type="submission" date="2022-08" db="EMBL/GenBank/DDBJ databases">
        <title>Genomic Encyclopedia of Type Strains, Phase V (KMG-V): Genome sequencing to study the core and pangenomes of soil and plant-associated prokaryotes.</title>
        <authorList>
            <person name="Whitman W."/>
        </authorList>
    </citation>
    <scope>NUCLEOTIDE SEQUENCE</scope>
    <source>
        <strain evidence="1">PS</strain>
    </source>
</reference>
<protein>
    <recommendedName>
        <fullName evidence="3">Nucleoside phosphorylase domain-containing protein</fullName>
    </recommendedName>
</protein>
<keyword evidence="2" id="KW-1185">Reference proteome</keyword>
<evidence type="ECO:0008006" key="3">
    <source>
        <dbReference type="Google" id="ProtNLM"/>
    </source>
</evidence>
<dbReference type="Proteomes" id="UP001140258">
    <property type="component" value="Unassembled WGS sequence"/>
</dbReference>
<comment type="caution">
    <text evidence="1">The sequence shown here is derived from an EMBL/GenBank/DDBJ whole genome shotgun (WGS) entry which is preliminary data.</text>
</comment>
<organism evidence="1 2">
    <name type="scientific">Methanococcus voltae PS</name>
    <dbReference type="NCBI Taxonomy" id="523842"/>
    <lineage>
        <taxon>Archaea</taxon>
        <taxon>Methanobacteriati</taxon>
        <taxon>Methanobacteriota</taxon>
        <taxon>Methanomada group</taxon>
        <taxon>Methanococci</taxon>
        <taxon>Methanococcales</taxon>
        <taxon>Methanococcaceae</taxon>
        <taxon>Methanococcus</taxon>
    </lineage>
</organism>
<dbReference type="RefSeq" id="WP_259052576.1">
    <property type="nucleotide sequence ID" value="NZ_JANUCQ010000005.1"/>
</dbReference>
<gene>
    <name evidence="1" type="ORF">M2325_001579</name>
</gene>